<gene>
    <name evidence="3" type="ORF">Amon01_000757500</name>
</gene>
<feature type="transmembrane region" description="Helical" evidence="1">
    <location>
        <begin position="29"/>
        <end position="62"/>
    </location>
</feature>
<sequence>MANLDLMQDVENSEVHVNMYFMGLEEGALWFYGPLVMMASLSLVSAFYFIVNQLVNIVSFLLIRLEPVKTGRPNIHGKRRTIALALLVGSIPFYLPYQFAYTVCCIVQAVVVIRSFALSSHNLRDSIAKPSHYQHSTGYQVALDNYKNFNLSLLLLLLWILPVNVPVLIVWLHNFCLKWATPFSSHHNLLAILPILIVVQGNVNGLMISKPGSKLTIFCTKFMLIYFALYSLIYGTRHMFWLHHLLDLTCAWFTILLVDDWWNGRLQNIYSIRKEEASSKLH</sequence>
<evidence type="ECO:0000256" key="1">
    <source>
        <dbReference type="SAM" id="Phobius"/>
    </source>
</evidence>
<dbReference type="AlphaFoldDB" id="A0A9W6Z6H6"/>
<keyword evidence="1" id="KW-0812">Transmembrane</keyword>
<keyword evidence="1" id="KW-1133">Transmembrane helix</keyword>
<dbReference type="GO" id="GO:0016020">
    <property type="term" value="C:membrane"/>
    <property type="evidence" value="ECO:0007669"/>
    <property type="project" value="GOC"/>
</dbReference>
<dbReference type="PANTHER" id="PTHR15495:SF7">
    <property type="entry name" value="GPI INOSITOL-DEACYLASE"/>
    <property type="match status" value="1"/>
</dbReference>
<proteinExistence type="predicted"/>
<feature type="transmembrane region" description="Helical" evidence="1">
    <location>
        <begin position="240"/>
        <end position="258"/>
    </location>
</feature>
<organism evidence="3 4">
    <name type="scientific">Ambrosiozyma monospora</name>
    <name type="common">Yeast</name>
    <name type="synonym">Endomycopsis monosporus</name>
    <dbReference type="NCBI Taxonomy" id="43982"/>
    <lineage>
        <taxon>Eukaryota</taxon>
        <taxon>Fungi</taxon>
        <taxon>Dikarya</taxon>
        <taxon>Ascomycota</taxon>
        <taxon>Saccharomycotina</taxon>
        <taxon>Pichiomycetes</taxon>
        <taxon>Pichiales</taxon>
        <taxon>Pichiaceae</taxon>
        <taxon>Ambrosiozyma</taxon>
    </lineage>
</organism>
<dbReference type="OrthoDB" id="348976at2759"/>
<dbReference type="InterPro" id="IPR056824">
    <property type="entry name" value="PGAP1_TMD"/>
</dbReference>
<dbReference type="GO" id="GO:0005783">
    <property type="term" value="C:endoplasmic reticulum"/>
    <property type="evidence" value="ECO:0007669"/>
    <property type="project" value="TreeGrafter"/>
</dbReference>
<dbReference type="Pfam" id="PF25140">
    <property type="entry name" value="PGAP1_TMD"/>
    <property type="match status" value="1"/>
</dbReference>
<keyword evidence="4" id="KW-1185">Reference proteome</keyword>
<feature type="transmembrane region" description="Helical" evidence="1">
    <location>
        <begin position="83"/>
        <end position="113"/>
    </location>
</feature>
<accession>A0A9W6Z6H6</accession>
<dbReference type="PANTHER" id="PTHR15495">
    <property type="entry name" value="NEGATIVE REGULATOR OF VESICLE FORMATION-RELATED"/>
    <property type="match status" value="1"/>
</dbReference>
<evidence type="ECO:0000259" key="2">
    <source>
        <dbReference type="Pfam" id="PF25140"/>
    </source>
</evidence>
<feature type="domain" description="GPI inositol-deacylase transmembrane" evidence="2">
    <location>
        <begin position="12"/>
        <end position="256"/>
    </location>
</feature>
<evidence type="ECO:0000313" key="3">
    <source>
        <dbReference type="EMBL" id="GMG55497.1"/>
    </source>
</evidence>
<dbReference type="EMBL" id="BSXU01005693">
    <property type="protein sequence ID" value="GMG55497.1"/>
    <property type="molecule type" value="Genomic_DNA"/>
</dbReference>
<feature type="transmembrane region" description="Helical" evidence="1">
    <location>
        <begin position="153"/>
        <end position="177"/>
    </location>
</feature>
<dbReference type="Proteomes" id="UP001165063">
    <property type="component" value="Unassembled WGS sequence"/>
</dbReference>
<keyword evidence="1" id="KW-0472">Membrane</keyword>
<dbReference type="GO" id="GO:0006505">
    <property type="term" value="P:GPI anchor metabolic process"/>
    <property type="evidence" value="ECO:0007669"/>
    <property type="project" value="TreeGrafter"/>
</dbReference>
<evidence type="ECO:0000313" key="4">
    <source>
        <dbReference type="Proteomes" id="UP001165063"/>
    </source>
</evidence>
<dbReference type="GO" id="GO:0050185">
    <property type="term" value="F:phosphatidylinositol deacylase activity"/>
    <property type="evidence" value="ECO:0007669"/>
    <property type="project" value="TreeGrafter"/>
</dbReference>
<name>A0A9W6Z6H6_AMBMO</name>
<dbReference type="InterPro" id="IPR039529">
    <property type="entry name" value="PGAP1/BST1"/>
</dbReference>
<feature type="transmembrane region" description="Helical" evidence="1">
    <location>
        <begin position="189"/>
        <end position="209"/>
    </location>
</feature>
<comment type="caution">
    <text evidence="3">The sequence shown here is derived from an EMBL/GenBank/DDBJ whole genome shotgun (WGS) entry which is preliminary data.</text>
</comment>
<feature type="transmembrane region" description="Helical" evidence="1">
    <location>
        <begin position="215"/>
        <end position="233"/>
    </location>
</feature>
<protein>
    <submittedName>
        <fullName evidence="3">Unnamed protein product</fullName>
    </submittedName>
</protein>
<dbReference type="GO" id="GO:0006888">
    <property type="term" value="P:endoplasmic reticulum to Golgi vesicle-mediated transport"/>
    <property type="evidence" value="ECO:0007669"/>
    <property type="project" value="TreeGrafter"/>
</dbReference>
<reference evidence="3" key="1">
    <citation type="submission" date="2023-04" db="EMBL/GenBank/DDBJ databases">
        <title>Ambrosiozyma monospora NBRC 1965.</title>
        <authorList>
            <person name="Ichikawa N."/>
            <person name="Sato H."/>
            <person name="Tonouchi N."/>
        </authorList>
    </citation>
    <scope>NUCLEOTIDE SEQUENCE</scope>
    <source>
        <strain evidence="3">NBRC 1965</strain>
    </source>
</reference>